<dbReference type="EMBL" id="KK711970">
    <property type="protein sequence ID" value="KFQ33976.1"/>
    <property type="molecule type" value="Genomic_DNA"/>
</dbReference>
<sequence>IPAEIREALINPFNKANKRKRDDVALEEQESWLVVLERELLEDDSEDPTYE</sequence>
<keyword evidence="2" id="KW-1185">Reference proteome</keyword>
<dbReference type="Proteomes" id="UP000052967">
    <property type="component" value="Unassembled WGS sequence"/>
</dbReference>
<gene>
    <name evidence="1" type="ORF">N331_03896</name>
</gene>
<feature type="non-terminal residue" evidence="1">
    <location>
        <position position="1"/>
    </location>
</feature>
<reference evidence="1 2" key="1">
    <citation type="submission" date="2014-04" db="EMBL/GenBank/DDBJ databases">
        <title>Genome evolution of avian class.</title>
        <authorList>
            <person name="Zhang G."/>
            <person name="Li C."/>
        </authorList>
    </citation>
    <scope>NUCLEOTIDE SEQUENCE [LARGE SCALE GENOMIC DNA]</scope>
    <source>
        <strain evidence="1">BGI_N331</strain>
    </source>
</reference>
<evidence type="ECO:0000313" key="2">
    <source>
        <dbReference type="Proteomes" id="UP000052967"/>
    </source>
</evidence>
<dbReference type="AlphaFoldDB" id="A0A091R4X6"/>
<protein>
    <submittedName>
        <fullName evidence="1">Uncharacterized protein</fullName>
    </submittedName>
</protein>
<name>A0A091R4X6_MERNU</name>
<organism evidence="1 2">
    <name type="scientific">Merops nubicus</name>
    <name type="common">Northern carmine bee-eater</name>
    <dbReference type="NCBI Taxonomy" id="57421"/>
    <lineage>
        <taxon>Eukaryota</taxon>
        <taxon>Metazoa</taxon>
        <taxon>Chordata</taxon>
        <taxon>Craniata</taxon>
        <taxon>Vertebrata</taxon>
        <taxon>Euteleostomi</taxon>
        <taxon>Archelosauria</taxon>
        <taxon>Archosauria</taxon>
        <taxon>Dinosauria</taxon>
        <taxon>Saurischia</taxon>
        <taxon>Theropoda</taxon>
        <taxon>Coelurosauria</taxon>
        <taxon>Aves</taxon>
        <taxon>Neognathae</taxon>
        <taxon>Neoaves</taxon>
        <taxon>Telluraves</taxon>
        <taxon>Coraciimorphae</taxon>
        <taxon>Coraciiformes</taxon>
        <taxon>Meropidae</taxon>
        <taxon>Merops</taxon>
    </lineage>
</organism>
<accession>A0A091R4X6</accession>
<proteinExistence type="predicted"/>
<feature type="non-terminal residue" evidence="1">
    <location>
        <position position="51"/>
    </location>
</feature>
<evidence type="ECO:0000313" key="1">
    <source>
        <dbReference type="EMBL" id="KFQ33976.1"/>
    </source>
</evidence>